<dbReference type="SUPFAM" id="SSF56112">
    <property type="entry name" value="Protein kinase-like (PK-like)"/>
    <property type="match status" value="1"/>
</dbReference>
<evidence type="ECO:0000313" key="3">
    <source>
        <dbReference type="Proteomes" id="UP000789739"/>
    </source>
</evidence>
<organism evidence="2 3">
    <name type="scientific">Paraglomus brasilianum</name>
    <dbReference type="NCBI Taxonomy" id="144538"/>
    <lineage>
        <taxon>Eukaryota</taxon>
        <taxon>Fungi</taxon>
        <taxon>Fungi incertae sedis</taxon>
        <taxon>Mucoromycota</taxon>
        <taxon>Glomeromycotina</taxon>
        <taxon>Glomeromycetes</taxon>
        <taxon>Paraglomerales</taxon>
        <taxon>Paraglomeraceae</taxon>
        <taxon>Paraglomus</taxon>
    </lineage>
</organism>
<keyword evidence="3" id="KW-1185">Reference proteome</keyword>
<dbReference type="OrthoDB" id="2329553at2759"/>
<comment type="caution">
    <text evidence="2">The sequence shown here is derived from an EMBL/GenBank/DDBJ whole genome shotgun (WGS) entry which is preliminary data.</text>
</comment>
<dbReference type="AlphaFoldDB" id="A0A9N9H7G1"/>
<dbReference type="InterPro" id="IPR000719">
    <property type="entry name" value="Prot_kinase_dom"/>
</dbReference>
<protein>
    <submittedName>
        <fullName evidence="2">1939_t:CDS:1</fullName>
    </submittedName>
</protein>
<feature type="domain" description="Protein kinase" evidence="1">
    <location>
        <begin position="154"/>
        <end position="354"/>
    </location>
</feature>
<dbReference type="GO" id="GO:0005524">
    <property type="term" value="F:ATP binding"/>
    <property type="evidence" value="ECO:0007669"/>
    <property type="project" value="InterPro"/>
</dbReference>
<dbReference type="Proteomes" id="UP000789739">
    <property type="component" value="Unassembled WGS sequence"/>
</dbReference>
<evidence type="ECO:0000313" key="2">
    <source>
        <dbReference type="EMBL" id="CAG8659091.1"/>
    </source>
</evidence>
<accession>A0A9N9H7G1</accession>
<name>A0A9N9H7G1_9GLOM</name>
<feature type="non-terminal residue" evidence="2">
    <location>
        <position position="1"/>
    </location>
</feature>
<reference evidence="2" key="1">
    <citation type="submission" date="2021-06" db="EMBL/GenBank/DDBJ databases">
        <authorList>
            <person name="Kallberg Y."/>
            <person name="Tangrot J."/>
            <person name="Rosling A."/>
        </authorList>
    </citation>
    <scope>NUCLEOTIDE SEQUENCE</scope>
    <source>
        <strain evidence="2">BR232B</strain>
    </source>
</reference>
<dbReference type="InterPro" id="IPR011009">
    <property type="entry name" value="Kinase-like_dom_sf"/>
</dbReference>
<dbReference type="Gene3D" id="1.10.510.10">
    <property type="entry name" value="Transferase(Phosphotransferase) domain 1"/>
    <property type="match status" value="1"/>
</dbReference>
<dbReference type="GO" id="GO:0004672">
    <property type="term" value="F:protein kinase activity"/>
    <property type="evidence" value="ECO:0007669"/>
    <property type="project" value="InterPro"/>
</dbReference>
<dbReference type="EMBL" id="CAJVPI010003493">
    <property type="protein sequence ID" value="CAG8659091.1"/>
    <property type="molecule type" value="Genomic_DNA"/>
</dbReference>
<gene>
    <name evidence="2" type="ORF">PBRASI_LOCUS10685</name>
</gene>
<proteinExistence type="predicted"/>
<dbReference type="Pfam" id="PF00069">
    <property type="entry name" value="Pkinase"/>
    <property type="match status" value="1"/>
</dbReference>
<sequence length="354" mass="40063">DPPDLTRGLGWEVKNDLEDNTKLKEGKGQLIKYARIYLLGDTPLSQVFYGCIMDGTYWVFVKITYDYDKCWFEFEKSQLYKWSVDTALLIAGLINLYHTQVLPASGEKQDYPGRDDKNQGCQATASSVSPEMVLADLIKEGVSIQTDFGEFIQMQIISHLGTGRDSIIFLAEALDYGIMQAVLKIEVPKDTNFSQLSQETRVLHELDGLACVPKILFEGWIGSFRTVLMDFVGQPLESWITNHSMNTCKLHQLILDLLSCLKEIHAQGYVHGDVAVWNIIQRNGHFYLIDYGFAGLSQLVLDPYEAVIQDYVGLCETIGVIKFGRKMSLSMLTDKLDGEMKRFVTFVKNAHSNR</sequence>
<dbReference type="PROSITE" id="PS50011">
    <property type="entry name" value="PROTEIN_KINASE_DOM"/>
    <property type="match status" value="1"/>
</dbReference>
<evidence type="ECO:0000259" key="1">
    <source>
        <dbReference type="PROSITE" id="PS50011"/>
    </source>
</evidence>